<dbReference type="Proteomes" id="UP000186559">
    <property type="component" value="Plasmid pTPRO5"/>
</dbReference>
<dbReference type="InterPro" id="IPR001753">
    <property type="entry name" value="Enoyl-CoA_hydra/iso"/>
</dbReference>
<dbReference type="GO" id="GO:0006635">
    <property type="term" value="P:fatty acid beta-oxidation"/>
    <property type="evidence" value="ECO:0007669"/>
    <property type="project" value="TreeGrafter"/>
</dbReference>
<reference evidence="4 5" key="1">
    <citation type="submission" date="2016-03" db="EMBL/GenBank/DDBJ databases">
        <title>Deep-sea bacteria in the southern Pacific.</title>
        <authorList>
            <person name="Tang K."/>
        </authorList>
    </citation>
    <scope>NUCLEOTIDE SEQUENCE [LARGE SCALE GENOMIC DNA]</scope>
    <source>
        <strain evidence="4 5">JLT2016</strain>
        <plasmid evidence="5">Plasmid ptpro5</plasmid>
    </source>
</reference>
<dbReference type="PANTHER" id="PTHR11941:SF169">
    <property type="entry name" value="(7AS)-7A-METHYL-1,5-DIOXO-2,3,5,6,7,7A-HEXAHYDRO-1H-INDENE-CARBOXYL-COA HYDROLASE"/>
    <property type="match status" value="1"/>
</dbReference>
<evidence type="ECO:0000256" key="2">
    <source>
        <dbReference type="ARBA" id="ARBA00023098"/>
    </source>
</evidence>
<protein>
    <submittedName>
        <fullName evidence="4">E-phenylitaconyl-CoA hydratase</fullName>
        <ecNumber evidence="4">4.2.1.-</ecNumber>
    </submittedName>
</protein>
<dbReference type="GO" id="GO:0016829">
    <property type="term" value="F:lyase activity"/>
    <property type="evidence" value="ECO:0007669"/>
    <property type="project" value="UniProtKB-KW"/>
</dbReference>
<dbReference type="InterPro" id="IPR014748">
    <property type="entry name" value="Enoyl-CoA_hydra_C"/>
</dbReference>
<evidence type="ECO:0000256" key="3">
    <source>
        <dbReference type="ARBA" id="ARBA00023239"/>
    </source>
</evidence>
<dbReference type="Gene3D" id="1.10.12.10">
    <property type="entry name" value="Lyase 2-enoyl-coa Hydratase, Chain A, domain 2"/>
    <property type="match status" value="1"/>
</dbReference>
<dbReference type="AlphaFoldDB" id="A0A1U7DDM7"/>
<keyword evidence="3 4" id="KW-0456">Lyase</keyword>
<geneLocation type="plasmid" evidence="5">
    <name>ptpro5</name>
</geneLocation>
<dbReference type="PANTHER" id="PTHR11941">
    <property type="entry name" value="ENOYL-COA HYDRATASE-RELATED"/>
    <property type="match status" value="1"/>
</dbReference>
<dbReference type="EMBL" id="CP014801">
    <property type="protein sequence ID" value="APX26176.1"/>
    <property type="molecule type" value="Genomic_DNA"/>
</dbReference>
<sequence>MPILTQVADAIATITLDRPEKLNALDPDHLHQLRAAIRSADSDPAVRVLVLTSSGERAFSAGADIGGTKVTEGVAEAYAYGLEQAAQAGLYIRLLDLSDLRRRKPMIAAVKGFCLGGGLEIALQADLVVAAENAQFGLPEVATGSLPGAGGVNALLRALPRHLAVHLLFTAERLSAQQALSHGLVSAVHDLASFDQQVQALALRIAGQGPLAVQMVKMLIDQSDGLAPGQWMQMAELAWGHLRDTEDRVEGRQAFAERRPPVFNGR</sequence>
<dbReference type="SUPFAM" id="SSF52096">
    <property type="entry name" value="ClpP/crotonase"/>
    <property type="match status" value="1"/>
</dbReference>
<organism evidence="4 5">
    <name type="scientific">Salipiger profundus</name>
    <dbReference type="NCBI Taxonomy" id="1229727"/>
    <lineage>
        <taxon>Bacteria</taxon>
        <taxon>Pseudomonadati</taxon>
        <taxon>Pseudomonadota</taxon>
        <taxon>Alphaproteobacteria</taxon>
        <taxon>Rhodobacterales</taxon>
        <taxon>Roseobacteraceae</taxon>
        <taxon>Salipiger</taxon>
    </lineage>
</organism>
<proteinExistence type="inferred from homology"/>
<dbReference type="RefSeq" id="WP_076625818.1">
    <property type="nucleotide sequence ID" value="NZ_BMEW01000012.1"/>
</dbReference>
<dbReference type="KEGG" id="tpro:Ga0080559_TMP200"/>
<dbReference type="CDD" id="cd06558">
    <property type="entry name" value="crotonase-like"/>
    <property type="match status" value="1"/>
</dbReference>
<accession>A0A1U7DDM7</accession>
<dbReference type="InterPro" id="IPR029045">
    <property type="entry name" value="ClpP/crotonase-like_dom_sf"/>
</dbReference>
<gene>
    <name evidence="4" type="ORF">Ga0080559_TMP200</name>
</gene>
<evidence type="ECO:0000313" key="5">
    <source>
        <dbReference type="Proteomes" id="UP000186559"/>
    </source>
</evidence>
<keyword evidence="4" id="KW-0614">Plasmid</keyword>
<dbReference type="EC" id="4.2.1.-" evidence="4"/>
<dbReference type="Gene3D" id="3.90.226.10">
    <property type="entry name" value="2-enoyl-CoA Hydratase, Chain A, domain 1"/>
    <property type="match status" value="1"/>
</dbReference>
<comment type="similarity">
    <text evidence="1">Belongs to the enoyl-CoA hydratase/isomerase family.</text>
</comment>
<keyword evidence="2" id="KW-0443">Lipid metabolism</keyword>
<keyword evidence="5" id="KW-1185">Reference proteome</keyword>
<name>A0A1U7DDM7_9RHOB</name>
<dbReference type="Pfam" id="PF00378">
    <property type="entry name" value="ECH_1"/>
    <property type="match status" value="1"/>
</dbReference>
<evidence type="ECO:0000256" key="1">
    <source>
        <dbReference type="ARBA" id="ARBA00005254"/>
    </source>
</evidence>
<evidence type="ECO:0000313" key="4">
    <source>
        <dbReference type="EMBL" id="APX26176.1"/>
    </source>
</evidence>